<accession>A0A9P5JW50</accession>
<evidence type="ECO:0000313" key="2">
    <source>
        <dbReference type="Proteomes" id="UP000759537"/>
    </source>
</evidence>
<dbReference type="OrthoDB" id="6123450at2759"/>
<keyword evidence="2" id="KW-1185">Reference proteome</keyword>
<protein>
    <submittedName>
        <fullName evidence="1">Uncharacterized protein</fullName>
    </submittedName>
</protein>
<name>A0A9P5JW50_9AGAM</name>
<reference evidence="1" key="1">
    <citation type="submission" date="2019-10" db="EMBL/GenBank/DDBJ databases">
        <authorList>
            <consortium name="DOE Joint Genome Institute"/>
            <person name="Kuo A."/>
            <person name="Miyauchi S."/>
            <person name="Kiss E."/>
            <person name="Drula E."/>
            <person name="Kohler A."/>
            <person name="Sanchez-Garcia M."/>
            <person name="Andreopoulos B."/>
            <person name="Barry K.W."/>
            <person name="Bonito G."/>
            <person name="Buee M."/>
            <person name="Carver A."/>
            <person name="Chen C."/>
            <person name="Cichocki N."/>
            <person name="Clum A."/>
            <person name="Culley D."/>
            <person name="Crous P.W."/>
            <person name="Fauchery L."/>
            <person name="Girlanda M."/>
            <person name="Hayes R."/>
            <person name="Keri Z."/>
            <person name="LaButti K."/>
            <person name="Lipzen A."/>
            <person name="Lombard V."/>
            <person name="Magnuson J."/>
            <person name="Maillard F."/>
            <person name="Morin E."/>
            <person name="Murat C."/>
            <person name="Nolan M."/>
            <person name="Ohm R."/>
            <person name="Pangilinan J."/>
            <person name="Pereira M."/>
            <person name="Perotto S."/>
            <person name="Peter M."/>
            <person name="Riley R."/>
            <person name="Sitrit Y."/>
            <person name="Stielow B."/>
            <person name="Szollosi G."/>
            <person name="Zifcakova L."/>
            <person name="Stursova M."/>
            <person name="Spatafora J.W."/>
            <person name="Tedersoo L."/>
            <person name="Vaario L.-M."/>
            <person name="Yamada A."/>
            <person name="Yan M."/>
            <person name="Wang P."/>
            <person name="Xu J."/>
            <person name="Bruns T."/>
            <person name="Baldrian P."/>
            <person name="Vilgalys R."/>
            <person name="Henrissat B."/>
            <person name="Grigoriev I.V."/>
            <person name="Hibbett D."/>
            <person name="Nagy L.G."/>
            <person name="Martin F.M."/>
        </authorList>
    </citation>
    <scope>NUCLEOTIDE SEQUENCE</scope>
    <source>
        <strain evidence="1">Prilba</strain>
    </source>
</reference>
<dbReference type="InterPro" id="IPR005814">
    <property type="entry name" value="Aminotrans_3"/>
</dbReference>
<comment type="caution">
    <text evidence="1">The sequence shown here is derived from an EMBL/GenBank/DDBJ whole genome shotgun (WGS) entry which is preliminary data.</text>
</comment>
<dbReference type="GO" id="GO:0030170">
    <property type="term" value="F:pyridoxal phosphate binding"/>
    <property type="evidence" value="ECO:0007669"/>
    <property type="project" value="InterPro"/>
</dbReference>
<evidence type="ECO:0000313" key="1">
    <source>
        <dbReference type="EMBL" id="KAF8467900.1"/>
    </source>
</evidence>
<dbReference type="Gene3D" id="3.40.640.10">
    <property type="entry name" value="Type I PLP-dependent aspartate aminotransferase-like (Major domain)"/>
    <property type="match status" value="1"/>
</dbReference>
<dbReference type="AlphaFoldDB" id="A0A9P5JW50"/>
<proteinExistence type="predicted"/>
<dbReference type="GO" id="GO:0008483">
    <property type="term" value="F:transaminase activity"/>
    <property type="evidence" value="ECO:0007669"/>
    <property type="project" value="InterPro"/>
</dbReference>
<dbReference type="SUPFAM" id="SSF53383">
    <property type="entry name" value="PLP-dependent transferases"/>
    <property type="match status" value="1"/>
</dbReference>
<gene>
    <name evidence="1" type="ORF">DFH94DRAFT_685728</name>
</gene>
<dbReference type="InterPro" id="IPR015424">
    <property type="entry name" value="PyrdxlP-dep_Trfase"/>
</dbReference>
<dbReference type="InterPro" id="IPR015421">
    <property type="entry name" value="PyrdxlP-dep_Trfase_major"/>
</dbReference>
<dbReference type="Proteomes" id="UP000759537">
    <property type="component" value="Unassembled WGS sequence"/>
</dbReference>
<dbReference type="EMBL" id="WHVB01000034">
    <property type="protein sequence ID" value="KAF8467900.1"/>
    <property type="molecule type" value="Genomic_DNA"/>
</dbReference>
<dbReference type="Pfam" id="PF00202">
    <property type="entry name" value="Aminotran_3"/>
    <property type="match status" value="1"/>
</dbReference>
<organism evidence="1 2">
    <name type="scientific">Russula ochroleuca</name>
    <dbReference type="NCBI Taxonomy" id="152965"/>
    <lineage>
        <taxon>Eukaryota</taxon>
        <taxon>Fungi</taxon>
        <taxon>Dikarya</taxon>
        <taxon>Basidiomycota</taxon>
        <taxon>Agaricomycotina</taxon>
        <taxon>Agaricomycetes</taxon>
        <taxon>Russulales</taxon>
        <taxon>Russulaceae</taxon>
        <taxon>Russula</taxon>
    </lineage>
</organism>
<sequence length="189" mass="21835">MSLRYRRSCKGCAPFATKIIVDEVQSGFGRTGWMFSVKYTGVKPDVTVIAKRVCWSLLVTVEFASLSHSMFDPASGLQSTSSHWNQSSKNITVLDPPMLSLKYHLTPQTFWNKKEVRMITDLSLKLFQQFDQSVKIMTYERRVPRYASEVLTYALMNWVERTVLFLAEHMPEDYVLTMAINHRPWVRGA</sequence>
<reference evidence="1" key="2">
    <citation type="journal article" date="2020" name="Nat. Commun.">
        <title>Large-scale genome sequencing of mycorrhizal fungi provides insights into the early evolution of symbiotic traits.</title>
        <authorList>
            <person name="Miyauchi S."/>
            <person name="Kiss E."/>
            <person name="Kuo A."/>
            <person name="Drula E."/>
            <person name="Kohler A."/>
            <person name="Sanchez-Garcia M."/>
            <person name="Morin E."/>
            <person name="Andreopoulos B."/>
            <person name="Barry K.W."/>
            <person name="Bonito G."/>
            <person name="Buee M."/>
            <person name="Carver A."/>
            <person name="Chen C."/>
            <person name="Cichocki N."/>
            <person name="Clum A."/>
            <person name="Culley D."/>
            <person name="Crous P.W."/>
            <person name="Fauchery L."/>
            <person name="Girlanda M."/>
            <person name="Hayes R.D."/>
            <person name="Keri Z."/>
            <person name="LaButti K."/>
            <person name="Lipzen A."/>
            <person name="Lombard V."/>
            <person name="Magnuson J."/>
            <person name="Maillard F."/>
            <person name="Murat C."/>
            <person name="Nolan M."/>
            <person name="Ohm R.A."/>
            <person name="Pangilinan J."/>
            <person name="Pereira M.F."/>
            <person name="Perotto S."/>
            <person name="Peter M."/>
            <person name="Pfister S."/>
            <person name="Riley R."/>
            <person name="Sitrit Y."/>
            <person name="Stielow J.B."/>
            <person name="Szollosi G."/>
            <person name="Zifcakova L."/>
            <person name="Stursova M."/>
            <person name="Spatafora J.W."/>
            <person name="Tedersoo L."/>
            <person name="Vaario L.M."/>
            <person name="Yamada A."/>
            <person name="Yan M."/>
            <person name="Wang P."/>
            <person name="Xu J."/>
            <person name="Bruns T."/>
            <person name="Baldrian P."/>
            <person name="Vilgalys R."/>
            <person name="Dunand C."/>
            <person name="Henrissat B."/>
            <person name="Grigoriev I.V."/>
            <person name="Hibbett D."/>
            <person name="Nagy L.G."/>
            <person name="Martin F.M."/>
        </authorList>
    </citation>
    <scope>NUCLEOTIDE SEQUENCE</scope>
    <source>
        <strain evidence="1">Prilba</strain>
    </source>
</reference>